<gene>
    <name evidence="1" type="ORF">DR999_PMT15574</name>
</gene>
<comment type="caution">
    <text evidence="1">The sequence shown here is derived from an EMBL/GenBank/DDBJ whole genome shotgun (WGS) entry which is preliminary data.</text>
</comment>
<sequence length="100" mass="11298">MGAWAMIHITMRANMYTNMPGQRLHLQIHVPALCAQAAPPYAQRHVYACTPLCALIHASAHTIQTDGYVHRKACKRWSTCSRMAKYHTRTPACTYVPLMC</sequence>
<reference evidence="1 2" key="2">
    <citation type="submission" date="2019-04" db="EMBL/GenBank/DDBJ databases">
        <title>The genome sequence of big-headed turtle.</title>
        <authorList>
            <person name="Gong S."/>
        </authorList>
    </citation>
    <scope>NUCLEOTIDE SEQUENCE [LARGE SCALE GENOMIC DNA]</scope>
    <source>
        <strain evidence="1">DO16091913</strain>
        <tissue evidence="1">Muscle</tissue>
    </source>
</reference>
<protein>
    <submittedName>
        <fullName evidence="1">Ankyrin repeat and SOCS box protein 3</fullName>
    </submittedName>
</protein>
<accession>A0A4D9DXD6</accession>
<keyword evidence="2" id="KW-1185">Reference proteome</keyword>
<proteinExistence type="predicted"/>
<dbReference type="Proteomes" id="UP000297703">
    <property type="component" value="Unassembled WGS sequence"/>
</dbReference>
<organism evidence="1 2">
    <name type="scientific">Platysternon megacephalum</name>
    <name type="common">big-headed turtle</name>
    <dbReference type="NCBI Taxonomy" id="55544"/>
    <lineage>
        <taxon>Eukaryota</taxon>
        <taxon>Metazoa</taxon>
        <taxon>Chordata</taxon>
        <taxon>Craniata</taxon>
        <taxon>Vertebrata</taxon>
        <taxon>Euteleostomi</taxon>
        <taxon>Archelosauria</taxon>
        <taxon>Testudinata</taxon>
        <taxon>Testudines</taxon>
        <taxon>Cryptodira</taxon>
        <taxon>Durocryptodira</taxon>
        <taxon>Testudinoidea</taxon>
        <taxon>Platysternidae</taxon>
        <taxon>Platysternon</taxon>
    </lineage>
</organism>
<dbReference type="EMBL" id="QXTE01000199">
    <property type="protein sequence ID" value="TFK02149.1"/>
    <property type="molecule type" value="Genomic_DNA"/>
</dbReference>
<dbReference type="AlphaFoldDB" id="A0A4D9DXD6"/>
<evidence type="ECO:0000313" key="1">
    <source>
        <dbReference type="EMBL" id="TFK02149.1"/>
    </source>
</evidence>
<evidence type="ECO:0000313" key="2">
    <source>
        <dbReference type="Proteomes" id="UP000297703"/>
    </source>
</evidence>
<reference evidence="1 2" key="1">
    <citation type="submission" date="2019-04" db="EMBL/GenBank/DDBJ databases">
        <title>Draft genome of the big-headed turtle Platysternon megacephalum.</title>
        <authorList>
            <person name="Gong S."/>
        </authorList>
    </citation>
    <scope>NUCLEOTIDE SEQUENCE [LARGE SCALE GENOMIC DNA]</scope>
    <source>
        <strain evidence="1">DO16091913</strain>
        <tissue evidence="1">Muscle</tissue>
    </source>
</reference>
<name>A0A4D9DXD6_9SAUR</name>